<dbReference type="Gene3D" id="2.160.20.70">
    <property type="match status" value="1"/>
</dbReference>
<evidence type="ECO:0000256" key="2">
    <source>
        <dbReference type="ARBA" id="ARBA00022618"/>
    </source>
</evidence>
<evidence type="ECO:0000256" key="3">
    <source>
        <dbReference type="ARBA" id="ARBA00023210"/>
    </source>
</evidence>
<sequence length="238" mass="25803">MPPACRWCFSSRGNPLRGESVDAVILKGRKDGFELQLVDTAAWDAILTDLDALLQKLANDAPEGNVEFKLLSGNRLLTADQQTQVQRLFDRFGRFEIKSLTANVEDPSAFKAKLLAQATHIVGGIVRSGQSLEFHGDVVFVGTLHVSGTLKATGSIFVLGQVEGLLIAGAAGDTSAVIAGDISHAGQIRIADTVEIIDKNDYQADTLSYINDLHILEHGHVADLSKMRPKLFRKLEDL</sequence>
<evidence type="ECO:0000256" key="1">
    <source>
        <dbReference type="ARBA" id="ARBA00006291"/>
    </source>
</evidence>
<keyword evidence="3" id="KW-0717">Septation</keyword>
<dbReference type="Pfam" id="PF03775">
    <property type="entry name" value="MinC_C"/>
    <property type="match status" value="1"/>
</dbReference>
<dbReference type="AlphaFoldDB" id="A0A5P8JPN5"/>
<dbReference type="PANTHER" id="PTHR34108">
    <property type="entry name" value="SEPTUM SITE-DETERMINING PROTEIN MINC"/>
    <property type="match status" value="1"/>
</dbReference>
<proteinExistence type="inferred from homology"/>
<feature type="domain" description="Septum site-determining protein MinC N-terminal" evidence="7">
    <location>
        <begin position="24"/>
        <end position="99"/>
    </location>
</feature>
<dbReference type="GO" id="GO:0000902">
    <property type="term" value="P:cell morphogenesis"/>
    <property type="evidence" value="ECO:0007669"/>
    <property type="project" value="InterPro"/>
</dbReference>
<dbReference type="Gene3D" id="3.30.160.540">
    <property type="match status" value="1"/>
</dbReference>
<evidence type="ECO:0000313" key="9">
    <source>
        <dbReference type="Proteomes" id="UP000388452"/>
    </source>
</evidence>
<evidence type="ECO:0000259" key="6">
    <source>
        <dbReference type="Pfam" id="PF03775"/>
    </source>
</evidence>
<dbReference type="InterPro" id="IPR005526">
    <property type="entry name" value="Septum_form_inhib_MinC_C"/>
</dbReference>
<reference evidence="8 9" key="1">
    <citation type="submission" date="2019-10" db="EMBL/GenBank/DDBJ databases">
        <title>Genome sequencing of Lactobacillus manihotivorans.</title>
        <authorList>
            <person name="Kim K."/>
        </authorList>
    </citation>
    <scope>NUCLEOTIDE SEQUENCE [LARGE SCALE GENOMIC DNA]</scope>
    <source>
        <strain evidence="8 9">LM010</strain>
    </source>
</reference>
<dbReference type="InterPro" id="IPR036145">
    <property type="entry name" value="MinC_C_sf"/>
</dbReference>
<feature type="domain" description="Septum formation inhibitor MinC C-terminal" evidence="6">
    <location>
        <begin position="123"/>
        <end position="201"/>
    </location>
</feature>
<dbReference type="PANTHER" id="PTHR34108:SF1">
    <property type="entry name" value="SEPTUM SITE-DETERMINING PROTEIN MINC"/>
    <property type="match status" value="1"/>
</dbReference>
<evidence type="ECO:0000256" key="5">
    <source>
        <dbReference type="ARBA" id="ARBA00046874"/>
    </source>
</evidence>
<name>A0A5P8JPN5_9LACO</name>
<accession>A0A5P8JPN5</accession>
<dbReference type="Pfam" id="PF22642">
    <property type="entry name" value="MinC_N_1"/>
    <property type="match status" value="1"/>
</dbReference>
<dbReference type="SUPFAM" id="SSF63848">
    <property type="entry name" value="Cell-division inhibitor MinC, C-terminal domain"/>
    <property type="match status" value="1"/>
</dbReference>
<evidence type="ECO:0000256" key="4">
    <source>
        <dbReference type="ARBA" id="ARBA00023306"/>
    </source>
</evidence>
<dbReference type="EMBL" id="CP045068">
    <property type="protein sequence ID" value="QFQ91088.1"/>
    <property type="molecule type" value="Genomic_DNA"/>
</dbReference>
<dbReference type="GO" id="GO:0000917">
    <property type="term" value="P:division septum assembly"/>
    <property type="evidence" value="ECO:0007669"/>
    <property type="project" value="UniProtKB-KW"/>
</dbReference>
<evidence type="ECO:0000259" key="7">
    <source>
        <dbReference type="Pfam" id="PF22642"/>
    </source>
</evidence>
<dbReference type="GO" id="GO:1901891">
    <property type="term" value="P:regulation of cell septum assembly"/>
    <property type="evidence" value="ECO:0007669"/>
    <property type="project" value="InterPro"/>
</dbReference>
<organism evidence="8 9">
    <name type="scientific">Lacticaseibacillus manihotivorans</name>
    <dbReference type="NCBI Taxonomy" id="88233"/>
    <lineage>
        <taxon>Bacteria</taxon>
        <taxon>Bacillati</taxon>
        <taxon>Bacillota</taxon>
        <taxon>Bacilli</taxon>
        <taxon>Lactobacillales</taxon>
        <taxon>Lactobacillaceae</taxon>
        <taxon>Lacticaseibacillus</taxon>
    </lineage>
</organism>
<keyword evidence="2" id="KW-0132">Cell division</keyword>
<dbReference type="InterPro" id="IPR016098">
    <property type="entry name" value="CAP/MinC_C"/>
</dbReference>
<comment type="subunit">
    <text evidence="5">Interacts with MinD and FtsZ.</text>
</comment>
<keyword evidence="4" id="KW-0131">Cell cycle</keyword>
<evidence type="ECO:0000313" key="8">
    <source>
        <dbReference type="EMBL" id="QFQ91088.1"/>
    </source>
</evidence>
<dbReference type="InterPro" id="IPR055219">
    <property type="entry name" value="MinC_N_1"/>
</dbReference>
<dbReference type="InterPro" id="IPR013033">
    <property type="entry name" value="MinC"/>
</dbReference>
<protein>
    <submittedName>
        <fullName evidence="8">Septum site-determining protein MinC</fullName>
    </submittedName>
</protein>
<comment type="similarity">
    <text evidence="1">Belongs to the MinC family.</text>
</comment>
<dbReference type="Proteomes" id="UP000388452">
    <property type="component" value="Chromosome"/>
</dbReference>
<gene>
    <name evidence="8" type="ORF">LM010_06450</name>
</gene>